<dbReference type="AlphaFoldDB" id="A0A285B9M1"/>
<reference evidence="3" key="1">
    <citation type="submission" date="2017-08" db="EMBL/GenBank/DDBJ databases">
        <authorList>
            <person name="Brisse S."/>
        </authorList>
    </citation>
    <scope>NUCLEOTIDE SEQUENCE [LARGE SCALE GENOMIC DNA]</scope>
    <source>
        <strain evidence="3">06D021</strain>
    </source>
</reference>
<keyword evidence="1" id="KW-0732">Signal</keyword>
<dbReference type="Proteomes" id="UP000220639">
    <property type="component" value="Unassembled WGS sequence"/>
</dbReference>
<evidence type="ECO:0000313" key="2">
    <source>
        <dbReference type="EMBL" id="SNU37585.1"/>
    </source>
</evidence>
<dbReference type="PROSITE" id="PS51257">
    <property type="entry name" value="PROKAR_LIPOPROTEIN"/>
    <property type="match status" value="1"/>
</dbReference>
<evidence type="ECO:0000313" key="3">
    <source>
        <dbReference type="Proteomes" id="UP000220639"/>
    </source>
</evidence>
<evidence type="ECO:0008006" key="4">
    <source>
        <dbReference type="Google" id="ProtNLM"/>
    </source>
</evidence>
<feature type="chain" id="PRO_5012379867" description="Lipoprotein" evidence="1">
    <location>
        <begin position="20"/>
        <end position="196"/>
    </location>
</feature>
<proteinExistence type="predicted"/>
<dbReference type="RefSeq" id="WP_098141207.1">
    <property type="nucleotide sequence ID" value="NZ_CBCSJA010000052.1"/>
</dbReference>
<accession>A0A285B9M1</accession>
<dbReference type="EMBL" id="FZTC01000034">
    <property type="protein sequence ID" value="SNU37585.1"/>
    <property type="molecule type" value="Genomic_DNA"/>
</dbReference>
<gene>
    <name evidence="2" type="ORF">KOSB73_40131</name>
</gene>
<organism evidence="2 3">
    <name type="scientific">Klebsiella grimontii</name>
    <dbReference type="NCBI Taxonomy" id="2058152"/>
    <lineage>
        <taxon>Bacteria</taxon>
        <taxon>Pseudomonadati</taxon>
        <taxon>Pseudomonadota</taxon>
        <taxon>Gammaproteobacteria</taxon>
        <taxon>Enterobacterales</taxon>
        <taxon>Enterobacteriaceae</taxon>
        <taxon>Klebsiella/Raoultella group</taxon>
        <taxon>Klebsiella</taxon>
    </lineage>
</organism>
<name>A0A285B9M1_9ENTR</name>
<feature type="signal peptide" evidence="1">
    <location>
        <begin position="1"/>
        <end position="19"/>
    </location>
</feature>
<protein>
    <recommendedName>
        <fullName evidence="4">Lipoprotein</fullName>
    </recommendedName>
</protein>
<sequence length="196" mass="22092">MKKTSLHISLALIAAASLAGCDTTNDASNGNFEKAINEKLENHCIPLRTGYSFPVVDILFSTESQYHNRFDKLNALVKAGLLSAEKEDIIKYREKAKRHTYKLTKEGERYIMEKTSGIFCIGKYKVQKIINFTVPSDKLGRMLSRVNYTYSPSEVPAWAKSEDIKKAFPLIVSNLKETQEGSITLFLYNDGWSANP</sequence>
<evidence type="ECO:0000256" key="1">
    <source>
        <dbReference type="SAM" id="SignalP"/>
    </source>
</evidence>